<dbReference type="AlphaFoldDB" id="A0A1Z5HUM1"/>
<dbReference type="InterPro" id="IPR013785">
    <property type="entry name" value="Aldolase_TIM"/>
</dbReference>
<dbReference type="SUPFAM" id="SSF50156">
    <property type="entry name" value="PDZ domain-like"/>
    <property type="match status" value="1"/>
</dbReference>
<reference evidence="3" key="1">
    <citation type="journal article" date="2017" name="Appl. Environ. Microbiol.">
        <title>Genomic Analysis of Calderihabitans maritimus KKC1, a Thermophilic, Hydrogenogenic, Carboxydotrophic Bacterium Isolated from Marine Sediment.</title>
        <authorList>
            <person name="Omae K."/>
            <person name="Yoneda Y."/>
            <person name="Fukuyama Y."/>
            <person name="Yoshida T."/>
            <person name="Sako Y."/>
        </authorList>
    </citation>
    <scope>NUCLEOTIDE SEQUENCE [LARGE SCALE GENOMIC DNA]</scope>
    <source>
        <strain evidence="3">KKC1</strain>
    </source>
</reference>
<evidence type="ECO:0000313" key="3">
    <source>
        <dbReference type="Proteomes" id="UP000197032"/>
    </source>
</evidence>
<dbReference type="InterPro" id="IPR045375">
    <property type="entry name" value="Put_radical_SAM-like_N"/>
</dbReference>
<dbReference type="EMBL" id="BDGJ01000125">
    <property type="protein sequence ID" value="GAW93236.1"/>
    <property type="molecule type" value="Genomic_DNA"/>
</dbReference>
<organism evidence="2 3">
    <name type="scientific">Calderihabitans maritimus</name>
    <dbReference type="NCBI Taxonomy" id="1246530"/>
    <lineage>
        <taxon>Bacteria</taxon>
        <taxon>Bacillati</taxon>
        <taxon>Bacillota</taxon>
        <taxon>Clostridia</taxon>
        <taxon>Neomoorellales</taxon>
        <taxon>Calderihabitantaceae</taxon>
        <taxon>Calderihabitans</taxon>
    </lineage>
</organism>
<dbReference type="InterPro" id="IPR041489">
    <property type="entry name" value="PDZ_6"/>
</dbReference>
<evidence type="ECO:0000313" key="2">
    <source>
        <dbReference type="EMBL" id="GAW93236.1"/>
    </source>
</evidence>
<feature type="domain" description="PDZ" evidence="1">
    <location>
        <begin position="1"/>
        <end position="39"/>
    </location>
</feature>
<dbReference type="Pfam" id="PF19238">
    <property type="entry name" value="Radical_SAM_2"/>
    <property type="match status" value="1"/>
</dbReference>
<dbReference type="Pfam" id="PF04459">
    <property type="entry name" value="DUF512"/>
    <property type="match status" value="1"/>
</dbReference>
<dbReference type="InterPro" id="IPR058240">
    <property type="entry name" value="rSAM_sf"/>
</dbReference>
<comment type="caution">
    <text evidence="2">The sequence shown here is derived from an EMBL/GenBank/DDBJ whole genome shotgun (WGS) entry which is preliminary data.</text>
</comment>
<dbReference type="InterPro" id="IPR001478">
    <property type="entry name" value="PDZ"/>
</dbReference>
<dbReference type="OrthoDB" id="9774724at2"/>
<gene>
    <name evidence="2" type="ORF">KKC1_23750</name>
</gene>
<dbReference type="PROSITE" id="PS50106">
    <property type="entry name" value="PDZ"/>
    <property type="match status" value="1"/>
</dbReference>
<name>A0A1Z5HUM1_9FIRM</name>
<protein>
    <recommendedName>
        <fullName evidence="1">PDZ domain-containing protein</fullName>
    </recommendedName>
</protein>
<sequence length="451" mass="50860">MPKQGAVITVVHPGSIGEEAGVEPGDRILSINGHNLEDIIDYRYLTADERLEIEIKKKNGQTWLLEVEKEYGEDLGLDFDQATFDGIRRCCNRCIFCFVDQMPPDLRTSLYVKDDDYRHSFIHGNFITLTNLTPRDWERIVRLRLSPLYISVHTTNPRLRAQMLGNPRAADIMEQLQRLKEAHIEMHTQIVLCPGINDGEELERTLRDLESLWPAVRSIAVVPVGLTCFREGLTELRVYSAEEARKIINQVKSFQAAFRRRRGSNLVFLADEFYLKAGVALPPAEHYEGFPQLENGVGLVRLFLDGYEETKKSLPSELPKPRKVVIITGMLAAPFLENMVQEISERVRGLEARVLALENGFFGPTVTVAGLLTGSDLIRGLKENRHIIKDDEVVIIPRIMLREGEDLFLDGLTVAQVADKTGAILETAGPEARELIEKILGSESIFTSEEV</sequence>
<dbReference type="Gene3D" id="3.20.20.70">
    <property type="entry name" value="Aldolase class I"/>
    <property type="match status" value="1"/>
</dbReference>
<proteinExistence type="predicted"/>
<dbReference type="InterPro" id="IPR007549">
    <property type="entry name" value="DUF512"/>
</dbReference>
<dbReference type="SUPFAM" id="SSF102114">
    <property type="entry name" value="Radical SAM enzymes"/>
    <property type="match status" value="1"/>
</dbReference>
<accession>A0A1Z5HUM1</accession>
<dbReference type="InterPro" id="IPR036034">
    <property type="entry name" value="PDZ_sf"/>
</dbReference>
<keyword evidence="3" id="KW-1185">Reference proteome</keyword>
<dbReference type="Proteomes" id="UP000197032">
    <property type="component" value="Unassembled WGS sequence"/>
</dbReference>
<dbReference type="Gene3D" id="2.30.42.10">
    <property type="match status" value="1"/>
</dbReference>
<dbReference type="Pfam" id="PF17820">
    <property type="entry name" value="PDZ_6"/>
    <property type="match status" value="1"/>
</dbReference>
<evidence type="ECO:0000259" key="1">
    <source>
        <dbReference type="PROSITE" id="PS50106"/>
    </source>
</evidence>
<dbReference type="RefSeq" id="WP_088554420.1">
    <property type="nucleotide sequence ID" value="NZ_BDGJ01000125.1"/>
</dbReference>